<feature type="binding site" evidence="12">
    <location>
        <position position="259"/>
    </location>
    <ligand>
        <name>K(+)</name>
        <dbReference type="ChEBI" id="CHEBI:29103"/>
    </ligand>
</feature>
<evidence type="ECO:0000256" key="8">
    <source>
        <dbReference type="ARBA" id="ARBA00022840"/>
    </source>
</evidence>
<dbReference type="SUPFAM" id="SSF53613">
    <property type="entry name" value="Ribokinase-like"/>
    <property type="match status" value="1"/>
</dbReference>
<feature type="binding site" evidence="12">
    <location>
        <begin position="262"/>
        <end position="263"/>
    </location>
    <ligand>
        <name>ATP</name>
        <dbReference type="ChEBI" id="CHEBI:30616"/>
    </ligand>
</feature>
<comment type="pathway">
    <text evidence="12">Carbohydrate metabolism; D-ribose degradation; D-ribose 5-phosphate from beta-D-ribopyranose: step 2/2.</text>
</comment>
<evidence type="ECO:0000256" key="5">
    <source>
        <dbReference type="ARBA" id="ARBA00022723"/>
    </source>
</evidence>
<feature type="binding site" evidence="12">
    <location>
        <position position="150"/>
    </location>
    <ligand>
        <name>substrate</name>
    </ligand>
</feature>
<comment type="subcellular location">
    <subcellularLocation>
        <location evidence="12">Cytoplasm</location>
    </subcellularLocation>
</comment>
<dbReference type="EC" id="2.7.1.15" evidence="2 12"/>
<feature type="binding site" evidence="12">
    <location>
        <begin position="21"/>
        <end position="23"/>
    </location>
    <ligand>
        <name>substrate</name>
    </ligand>
</feature>
<keyword evidence="6 12" id="KW-0547">Nucleotide-binding</keyword>
<dbReference type="GO" id="GO:0005737">
    <property type="term" value="C:cytoplasm"/>
    <property type="evidence" value="ECO:0007669"/>
    <property type="project" value="UniProtKB-SubCell"/>
</dbReference>
<dbReference type="Gene3D" id="3.40.1190.20">
    <property type="match status" value="1"/>
</dbReference>
<comment type="similarity">
    <text evidence="1">Belongs to the carbohydrate kinase pfkB family.</text>
</comment>
<dbReference type="NCBIfam" id="TIGR02152">
    <property type="entry name" value="D_ribokin_bact"/>
    <property type="match status" value="1"/>
</dbReference>
<evidence type="ECO:0000256" key="1">
    <source>
        <dbReference type="ARBA" id="ARBA00005380"/>
    </source>
</evidence>
<comment type="catalytic activity">
    <reaction evidence="12">
        <text>D-ribose + ATP = D-ribose 5-phosphate + ADP + H(+)</text>
        <dbReference type="Rhea" id="RHEA:13697"/>
        <dbReference type="ChEBI" id="CHEBI:15378"/>
        <dbReference type="ChEBI" id="CHEBI:30616"/>
        <dbReference type="ChEBI" id="CHEBI:47013"/>
        <dbReference type="ChEBI" id="CHEBI:78346"/>
        <dbReference type="ChEBI" id="CHEBI:456216"/>
        <dbReference type="EC" id="2.7.1.15"/>
    </reaction>
</comment>
<evidence type="ECO:0000256" key="7">
    <source>
        <dbReference type="ARBA" id="ARBA00022777"/>
    </source>
</evidence>
<comment type="similarity">
    <text evidence="12">Belongs to the carbohydrate kinase PfkB family. Ribokinase subfamily.</text>
</comment>
<feature type="binding site" evidence="12">
    <location>
        <begin position="230"/>
        <end position="235"/>
    </location>
    <ligand>
        <name>ATP</name>
        <dbReference type="ChEBI" id="CHEBI:30616"/>
    </ligand>
</feature>
<keyword evidence="10 12" id="KW-0630">Potassium</keyword>
<dbReference type="PANTHER" id="PTHR10584">
    <property type="entry name" value="SUGAR KINASE"/>
    <property type="match status" value="1"/>
</dbReference>
<evidence type="ECO:0000256" key="6">
    <source>
        <dbReference type="ARBA" id="ARBA00022741"/>
    </source>
</evidence>
<keyword evidence="11 12" id="KW-0119">Carbohydrate metabolism</keyword>
<feature type="binding site" evidence="12">
    <location>
        <position position="298"/>
    </location>
    <ligand>
        <name>K(+)</name>
        <dbReference type="ChEBI" id="CHEBI:29103"/>
    </ligand>
</feature>
<evidence type="ECO:0000256" key="4">
    <source>
        <dbReference type="ARBA" id="ARBA00022679"/>
    </source>
</evidence>
<evidence type="ECO:0000313" key="15">
    <source>
        <dbReference type="Proteomes" id="UP000193307"/>
    </source>
</evidence>
<organism evidence="14 15">
    <name type="scientific">Pacificibacter marinus</name>
    <dbReference type="NCBI Taxonomy" id="658057"/>
    <lineage>
        <taxon>Bacteria</taxon>
        <taxon>Pseudomonadati</taxon>
        <taxon>Pseudomonadota</taxon>
        <taxon>Alphaproteobacteria</taxon>
        <taxon>Rhodobacterales</taxon>
        <taxon>Roseobacteraceae</taxon>
        <taxon>Pacificibacter</taxon>
    </lineage>
</organism>
<reference evidence="14 15" key="1">
    <citation type="submission" date="2017-03" db="EMBL/GenBank/DDBJ databases">
        <authorList>
            <person name="Afonso C.L."/>
            <person name="Miller P.J."/>
            <person name="Scott M.A."/>
            <person name="Spackman E."/>
            <person name="Goraichik I."/>
            <person name="Dimitrov K.M."/>
            <person name="Suarez D.L."/>
            <person name="Swayne D.E."/>
        </authorList>
    </citation>
    <scope>NUCLEOTIDE SEQUENCE [LARGE SCALE GENOMIC DNA]</scope>
    <source>
        <strain evidence="14 15">CECT 7971</strain>
    </source>
</reference>
<dbReference type="RefSeq" id="WP_085847378.1">
    <property type="nucleotide sequence ID" value="NZ_FNZV01000001.1"/>
</dbReference>
<evidence type="ECO:0000259" key="13">
    <source>
        <dbReference type="Pfam" id="PF00294"/>
    </source>
</evidence>
<feature type="binding site" evidence="12">
    <location>
        <position position="293"/>
    </location>
    <ligand>
        <name>K(+)</name>
        <dbReference type="ChEBI" id="CHEBI:29103"/>
    </ligand>
</feature>
<feature type="binding site" evidence="12">
    <location>
        <position position="257"/>
    </location>
    <ligand>
        <name>K(+)</name>
        <dbReference type="ChEBI" id="CHEBI:29103"/>
    </ligand>
</feature>
<dbReference type="PRINTS" id="PR00990">
    <property type="entry name" value="RIBOKINASE"/>
</dbReference>
<feature type="binding site" evidence="12">
    <location>
        <position position="296"/>
    </location>
    <ligand>
        <name>K(+)</name>
        <dbReference type="ChEBI" id="CHEBI:29103"/>
    </ligand>
</feature>
<keyword evidence="9 12" id="KW-0460">Magnesium</keyword>
<sequence>MDKQTQTQARGTGIAILGIYVADTAYLASRMPKIGETISGSGFSLGPGGKGSNQAVAAGRAGADVHFISKIGNDPFGKMALEIYEQTGVTAEIEVMDDMPSGAAFIFVNDETGDNAIIVYPGAAGTISIADVEKHRDVIEAANVFVTQLEQPAEAALKALQIARTAGVTTVFNPAPANPFDAACYGLTDYFVPNESEAAAIVGFEIETEQDARRAGEEFLKLGVKTALITLGEKGVYIHSPTLSRLIPAISNAPAIDTSGAGDAFIGGFATALSEGLEVEAAVQFGCATAGIAVTRRGTAPAMPTRDEIDALLRISEGRA</sequence>
<feature type="binding site" evidence="12">
    <location>
        <position position="194"/>
    </location>
    <ligand>
        <name>ATP</name>
        <dbReference type="ChEBI" id="CHEBI:30616"/>
    </ligand>
</feature>
<dbReference type="AlphaFoldDB" id="A0A1Y5RKK9"/>
<feature type="binding site" evidence="12">
    <location>
        <position position="263"/>
    </location>
    <ligand>
        <name>substrate</name>
    </ligand>
</feature>
<dbReference type="InterPro" id="IPR002139">
    <property type="entry name" value="Ribo/fructo_kinase"/>
</dbReference>
<dbReference type="PROSITE" id="PS00584">
    <property type="entry name" value="PFKB_KINASES_2"/>
    <property type="match status" value="1"/>
</dbReference>
<dbReference type="GO" id="GO:0046872">
    <property type="term" value="F:metal ion binding"/>
    <property type="evidence" value="ECO:0007669"/>
    <property type="project" value="UniProtKB-KW"/>
</dbReference>
<evidence type="ECO:0000256" key="3">
    <source>
        <dbReference type="ARBA" id="ARBA00016943"/>
    </source>
</evidence>
<dbReference type="GO" id="GO:0004747">
    <property type="term" value="F:ribokinase activity"/>
    <property type="evidence" value="ECO:0007669"/>
    <property type="project" value="UniProtKB-UniRule"/>
</dbReference>
<comment type="subunit">
    <text evidence="12">Homodimer.</text>
</comment>
<dbReference type="CDD" id="cd01174">
    <property type="entry name" value="ribokinase"/>
    <property type="match status" value="1"/>
</dbReference>
<dbReference type="GO" id="GO:0019303">
    <property type="term" value="P:D-ribose catabolic process"/>
    <property type="evidence" value="ECO:0007669"/>
    <property type="project" value="UniProtKB-UniRule"/>
</dbReference>
<evidence type="ECO:0000313" key="14">
    <source>
        <dbReference type="EMBL" id="SLN18574.1"/>
    </source>
</evidence>
<dbReference type="InterPro" id="IPR011611">
    <property type="entry name" value="PfkB_dom"/>
</dbReference>
<keyword evidence="15" id="KW-1185">Reference proteome</keyword>
<gene>
    <name evidence="14" type="primary">rbsK_1</name>
    <name evidence="12" type="synonym">rbsK</name>
    <name evidence="14" type="ORF">PAM7971_00490</name>
</gene>
<dbReference type="PANTHER" id="PTHR10584:SF166">
    <property type="entry name" value="RIBOKINASE"/>
    <property type="match status" value="1"/>
</dbReference>
<keyword evidence="5 12" id="KW-0479">Metal-binding</keyword>
<evidence type="ECO:0000256" key="12">
    <source>
        <dbReference type="HAMAP-Rule" id="MF_01987"/>
    </source>
</evidence>
<evidence type="ECO:0000256" key="9">
    <source>
        <dbReference type="ARBA" id="ARBA00022842"/>
    </source>
</evidence>
<dbReference type="Proteomes" id="UP000193307">
    <property type="component" value="Unassembled WGS sequence"/>
</dbReference>
<feature type="domain" description="Carbohydrate kinase PfkB" evidence="13">
    <location>
        <begin position="17"/>
        <end position="305"/>
    </location>
</feature>
<dbReference type="STRING" id="658057.SAMN04488032_101160"/>
<comment type="function">
    <text evidence="12">Catalyzes the phosphorylation of ribose at O-5 in a reaction requiring ATP and magnesium. The resulting D-ribose-5-phosphate can then be used either for sythesis of nucleotides, histidine, and tryptophan, or as a component of the pentose phosphate pathway.</text>
</comment>
<evidence type="ECO:0000256" key="11">
    <source>
        <dbReference type="ARBA" id="ARBA00023277"/>
    </source>
</evidence>
<dbReference type="EMBL" id="FWFW01000001">
    <property type="protein sequence ID" value="SLN18574.1"/>
    <property type="molecule type" value="Genomic_DNA"/>
</dbReference>
<evidence type="ECO:0000256" key="2">
    <source>
        <dbReference type="ARBA" id="ARBA00012035"/>
    </source>
</evidence>
<dbReference type="InterPro" id="IPR011877">
    <property type="entry name" value="Ribokinase"/>
</dbReference>
<keyword evidence="8 12" id="KW-0067">ATP-binding</keyword>
<dbReference type="InterPro" id="IPR002173">
    <property type="entry name" value="Carboh/pur_kinase_PfkB_CS"/>
</dbReference>
<keyword evidence="12" id="KW-0963">Cytoplasm</keyword>
<keyword evidence="4 12" id="KW-0808">Transferase</keyword>
<proteinExistence type="inferred from homology"/>
<name>A0A1Y5RKK9_9RHOB</name>
<feature type="binding site" evidence="12">
    <location>
        <begin position="49"/>
        <end position="53"/>
    </location>
    <ligand>
        <name>substrate</name>
    </ligand>
</feature>
<comment type="activity regulation">
    <text evidence="12">Activated by a monovalent cation that binds near, but not in, the active site. The most likely occupant of the site in vivo is potassium. Ion binding induces a conformational change that may alter substrate affinity.</text>
</comment>
<keyword evidence="7 12" id="KW-0418">Kinase</keyword>
<accession>A0A1Y5RKK9</accession>
<dbReference type="HAMAP" id="MF_01987">
    <property type="entry name" value="Ribokinase"/>
    <property type="match status" value="1"/>
</dbReference>
<evidence type="ECO:0000256" key="10">
    <source>
        <dbReference type="ARBA" id="ARBA00022958"/>
    </source>
</evidence>
<dbReference type="Pfam" id="PF00294">
    <property type="entry name" value="PfkB"/>
    <property type="match status" value="1"/>
</dbReference>
<dbReference type="UniPathway" id="UPA00916">
    <property type="reaction ID" value="UER00889"/>
</dbReference>
<protein>
    <recommendedName>
        <fullName evidence="3 12">Ribokinase</fullName>
        <shortName evidence="12">RK</shortName>
        <ecNumber evidence="2 12">2.7.1.15</ecNumber>
    </recommendedName>
</protein>
<dbReference type="OrthoDB" id="9775849at2"/>
<feature type="active site" description="Proton acceptor" evidence="12">
    <location>
        <position position="263"/>
    </location>
</feature>
<comment type="caution">
    <text evidence="12">Lacks conserved residue(s) required for the propagation of feature annotation.</text>
</comment>
<dbReference type="GO" id="GO:0005524">
    <property type="term" value="F:ATP binding"/>
    <property type="evidence" value="ECO:0007669"/>
    <property type="project" value="UniProtKB-UniRule"/>
</dbReference>
<dbReference type="InterPro" id="IPR029056">
    <property type="entry name" value="Ribokinase-like"/>
</dbReference>
<comment type="cofactor">
    <cofactor evidence="12">
        <name>Mg(2+)</name>
        <dbReference type="ChEBI" id="CHEBI:18420"/>
    </cofactor>
    <text evidence="12">Requires a divalent cation, most likely magnesium in vivo, as an electrophilic catalyst to aid phosphoryl group transfer. It is the chelate of the metal and the nucleotide that is the actual substrate.</text>
</comment>